<dbReference type="InterPro" id="IPR040686">
    <property type="entry name" value="PurK_C"/>
</dbReference>
<keyword evidence="1 4" id="KW-0547">Nucleotide-binding</keyword>
<evidence type="ECO:0000313" key="8">
    <source>
        <dbReference type="Proteomes" id="UP000316343"/>
    </source>
</evidence>
<dbReference type="GO" id="GO:0034028">
    <property type="term" value="F:5-(carboxyamino)imidazole ribonucleotide synthase activity"/>
    <property type="evidence" value="ECO:0007669"/>
    <property type="project" value="UniProtKB-UniRule"/>
</dbReference>
<dbReference type="Pfam" id="PF17769">
    <property type="entry name" value="PurK_C"/>
    <property type="match status" value="1"/>
</dbReference>
<dbReference type="Gene3D" id="3.30.470.20">
    <property type="entry name" value="ATP-grasp fold, B domain"/>
    <property type="match status" value="1"/>
</dbReference>
<feature type="binding site" evidence="4">
    <location>
        <begin position="265"/>
        <end position="266"/>
    </location>
    <ligand>
        <name>ATP</name>
        <dbReference type="ChEBI" id="CHEBI:30616"/>
    </ligand>
</feature>
<dbReference type="UniPathway" id="UPA00074">
    <property type="reaction ID" value="UER00942"/>
</dbReference>
<feature type="binding site" evidence="4">
    <location>
        <position position="188"/>
    </location>
    <ligand>
        <name>ATP</name>
        <dbReference type="ChEBI" id="CHEBI:30616"/>
    </ligand>
</feature>
<feature type="binding site" evidence="4">
    <location>
        <position position="107"/>
    </location>
    <ligand>
        <name>ATP</name>
        <dbReference type="ChEBI" id="CHEBI:30616"/>
    </ligand>
</feature>
<sequence>MATAPLPPGSTIGILGGGQLGRMMAVAAIQLGYRVIGYAPAGDNVAASACDDFFENGWGERDAMAAFASKCDVVTWEFENVPLSAVEAIPLAMLAPHPKALGVAQDRLNEKSFVEQLGAVCAPYLRVENDDDLRRAVERIGAPGILKTARDGYDGKGQWRISSAHEAEGVRFPGRACIYEGMVSFEAEFSVILVRSVAGEVRFWDSSANTHDSGMLVHSILPAGALIESQIEKAREIAAKTANALDYVGVLTLEFFATSNGPVFNEMAPRVHNSGHWTIEAAATSQFENHIRAIAGLPLGGTATRFASVDMRNIVGEDALTAHRILAEEGEPHLHLYGKREARGGRKMGHVTRVSHSAP</sequence>
<feature type="domain" description="ATP-grasp" evidence="6">
    <location>
        <begin position="111"/>
        <end position="295"/>
    </location>
</feature>
<feature type="binding site" evidence="4">
    <location>
        <begin position="180"/>
        <end position="183"/>
    </location>
    <ligand>
        <name>ATP</name>
        <dbReference type="ChEBI" id="CHEBI:30616"/>
    </ligand>
</feature>
<keyword evidence="8" id="KW-1185">Reference proteome</keyword>
<keyword evidence="3 4" id="KW-0067">ATP-binding</keyword>
<dbReference type="NCBIfam" id="TIGR01161">
    <property type="entry name" value="purK"/>
    <property type="match status" value="1"/>
</dbReference>
<evidence type="ECO:0000256" key="4">
    <source>
        <dbReference type="HAMAP-Rule" id="MF_01928"/>
    </source>
</evidence>
<dbReference type="GO" id="GO:0006189">
    <property type="term" value="P:'de novo' IMP biosynthetic process"/>
    <property type="evidence" value="ECO:0007669"/>
    <property type="project" value="UniProtKB-UniRule"/>
</dbReference>
<reference evidence="7 8" key="1">
    <citation type="submission" date="2019-06" db="EMBL/GenBank/DDBJ databases">
        <title>Erythrobacter insulae sp. nov., isolated from a tidal flat.</title>
        <authorList>
            <person name="Yoon J.-H."/>
        </authorList>
    </citation>
    <scope>NUCLEOTIDE SEQUENCE [LARGE SCALE GENOMIC DNA]</scope>
    <source>
        <strain evidence="7 8">JBTF-M21</strain>
    </source>
</reference>
<gene>
    <name evidence="4 5" type="primary">purK</name>
    <name evidence="7" type="ORF">FGU71_05985</name>
</gene>
<comment type="function">
    <text evidence="5">Catalyzes the ATP-dependent conversion of 5-aminoimidazole ribonucleotide (AIR) and HCO(3)- to N5-carboxyaminoimidazole ribonucleotide (N5-CAIR).</text>
</comment>
<dbReference type="NCBIfam" id="NF004679">
    <property type="entry name" value="PRK06019.1-5"/>
    <property type="match status" value="1"/>
</dbReference>
<comment type="catalytic activity">
    <reaction evidence="4 5">
        <text>5-amino-1-(5-phospho-beta-D-ribosyl)imidazole + hydrogencarbonate + ATP = 5-carboxyamino-1-(5-phospho-D-ribosyl)imidazole + ADP + phosphate + 2 H(+)</text>
        <dbReference type="Rhea" id="RHEA:19317"/>
        <dbReference type="ChEBI" id="CHEBI:15378"/>
        <dbReference type="ChEBI" id="CHEBI:17544"/>
        <dbReference type="ChEBI" id="CHEBI:30616"/>
        <dbReference type="ChEBI" id="CHEBI:43474"/>
        <dbReference type="ChEBI" id="CHEBI:58730"/>
        <dbReference type="ChEBI" id="CHEBI:137981"/>
        <dbReference type="ChEBI" id="CHEBI:456216"/>
        <dbReference type="EC" id="6.3.4.18"/>
    </reaction>
</comment>
<dbReference type="NCBIfam" id="NF004676">
    <property type="entry name" value="PRK06019.1-2"/>
    <property type="match status" value="1"/>
</dbReference>
<feature type="binding site" evidence="4">
    <location>
        <position position="211"/>
    </location>
    <ligand>
        <name>ATP</name>
        <dbReference type="ChEBI" id="CHEBI:30616"/>
    </ligand>
</feature>
<comment type="function">
    <text evidence="4">Catalyzes the ATP-dependent conversion of 5-aminoimidazole ribonucleotide (AIR) and HCO(3)(-) to N5-carboxyaminoimidazole ribonucleotide (N5-CAIR).</text>
</comment>
<keyword evidence="4 5" id="KW-0436">Ligase</keyword>
<dbReference type="Proteomes" id="UP000316343">
    <property type="component" value="Unassembled WGS sequence"/>
</dbReference>
<comment type="caution">
    <text evidence="7">The sequence shown here is derived from an EMBL/GenBank/DDBJ whole genome shotgun (WGS) entry which is preliminary data.</text>
</comment>
<dbReference type="InterPro" id="IPR005875">
    <property type="entry name" value="PurK"/>
</dbReference>
<dbReference type="HAMAP" id="MF_01928">
    <property type="entry name" value="PurK"/>
    <property type="match status" value="1"/>
</dbReference>
<dbReference type="GO" id="GO:0005524">
    <property type="term" value="F:ATP binding"/>
    <property type="evidence" value="ECO:0007669"/>
    <property type="project" value="UniProtKB-UniRule"/>
</dbReference>
<dbReference type="InterPro" id="IPR011054">
    <property type="entry name" value="Rudment_hybrid_motif"/>
</dbReference>
<dbReference type="PANTHER" id="PTHR11609:SF5">
    <property type="entry name" value="PHOSPHORIBOSYLAMINOIMIDAZOLE CARBOXYLASE"/>
    <property type="match status" value="1"/>
</dbReference>
<comment type="subunit">
    <text evidence="4 5">Homodimer.</text>
</comment>
<dbReference type="AlphaFoldDB" id="A0A547PBD2"/>
<dbReference type="SUPFAM" id="SSF51246">
    <property type="entry name" value="Rudiment single hybrid motif"/>
    <property type="match status" value="1"/>
</dbReference>
<keyword evidence="2 4" id="KW-0658">Purine biosynthesis</keyword>
<dbReference type="SUPFAM" id="SSF52440">
    <property type="entry name" value="PreATP-grasp domain"/>
    <property type="match status" value="1"/>
</dbReference>
<dbReference type="RefSeq" id="WP_142787717.1">
    <property type="nucleotide sequence ID" value="NZ_VHJK01000001.1"/>
</dbReference>
<proteinExistence type="inferred from homology"/>
<dbReference type="Pfam" id="PF02222">
    <property type="entry name" value="ATP-grasp"/>
    <property type="match status" value="1"/>
</dbReference>
<evidence type="ECO:0000256" key="1">
    <source>
        <dbReference type="ARBA" id="ARBA00022741"/>
    </source>
</evidence>
<name>A0A547PBD2_9SPHN</name>
<dbReference type="SUPFAM" id="SSF56059">
    <property type="entry name" value="Glutathione synthetase ATP-binding domain-like"/>
    <property type="match status" value="1"/>
</dbReference>
<dbReference type="GO" id="GO:0046872">
    <property type="term" value="F:metal ion binding"/>
    <property type="evidence" value="ECO:0007669"/>
    <property type="project" value="InterPro"/>
</dbReference>
<dbReference type="PANTHER" id="PTHR11609">
    <property type="entry name" value="PURINE BIOSYNTHESIS PROTEIN 6/7, PUR6/7"/>
    <property type="match status" value="1"/>
</dbReference>
<dbReference type="PROSITE" id="PS50975">
    <property type="entry name" value="ATP_GRASP"/>
    <property type="match status" value="1"/>
</dbReference>
<evidence type="ECO:0000256" key="5">
    <source>
        <dbReference type="RuleBase" id="RU361200"/>
    </source>
</evidence>
<comment type="similarity">
    <text evidence="4 5">Belongs to the PurK/PurT family.</text>
</comment>
<evidence type="ECO:0000313" key="7">
    <source>
        <dbReference type="EMBL" id="TRD11452.1"/>
    </source>
</evidence>
<dbReference type="InterPro" id="IPR011761">
    <property type="entry name" value="ATP-grasp"/>
</dbReference>
<feature type="binding site" evidence="4">
    <location>
        <begin position="152"/>
        <end position="158"/>
    </location>
    <ligand>
        <name>ATP</name>
        <dbReference type="ChEBI" id="CHEBI:30616"/>
    </ligand>
</feature>
<dbReference type="InterPro" id="IPR013815">
    <property type="entry name" value="ATP_grasp_subdomain_1"/>
</dbReference>
<dbReference type="Gene3D" id="3.40.50.20">
    <property type="match status" value="1"/>
</dbReference>
<comment type="pathway">
    <text evidence="4 5">Purine metabolism; IMP biosynthesis via de novo pathway; 5-amino-1-(5-phospho-D-ribosyl)imidazole-4-carboxylate from 5-amino-1-(5-phospho-D-ribosyl)imidazole (N5-CAIR route): step 1/2.</text>
</comment>
<dbReference type="Pfam" id="PF22660">
    <property type="entry name" value="RS_preATP-grasp-like"/>
    <property type="match status" value="1"/>
</dbReference>
<evidence type="ECO:0000256" key="2">
    <source>
        <dbReference type="ARBA" id="ARBA00022755"/>
    </source>
</evidence>
<dbReference type="EC" id="6.3.4.18" evidence="4 5"/>
<dbReference type="InterPro" id="IPR016185">
    <property type="entry name" value="PreATP-grasp_dom_sf"/>
</dbReference>
<organism evidence="7 8">
    <name type="scientific">Erythrobacter insulae</name>
    <dbReference type="NCBI Taxonomy" id="2584124"/>
    <lineage>
        <taxon>Bacteria</taxon>
        <taxon>Pseudomonadati</taxon>
        <taxon>Pseudomonadota</taxon>
        <taxon>Alphaproteobacteria</taxon>
        <taxon>Sphingomonadales</taxon>
        <taxon>Erythrobacteraceae</taxon>
        <taxon>Erythrobacter/Porphyrobacter group</taxon>
        <taxon>Erythrobacter</taxon>
    </lineage>
</organism>
<dbReference type="GO" id="GO:0005829">
    <property type="term" value="C:cytosol"/>
    <property type="evidence" value="ECO:0007669"/>
    <property type="project" value="TreeGrafter"/>
</dbReference>
<accession>A0A547PBD2</accession>
<feature type="binding site" evidence="4">
    <location>
        <position position="147"/>
    </location>
    <ligand>
        <name>ATP</name>
        <dbReference type="ChEBI" id="CHEBI:30616"/>
    </ligand>
</feature>
<dbReference type="Gene3D" id="3.30.1490.20">
    <property type="entry name" value="ATP-grasp fold, A domain"/>
    <property type="match status" value="1"/>
</dbReference>
<dbReference type="OrthoDB" id="9804625at2"/>
<protein>
    <recommendedName>
        <fullName evidence="4 5">N5-carboxyaminoimidazole ribonucleotide synthase</fullName>
        <shortName evidence="4 5">N5-CAIR synthase</shortName>
        <ecNumber evidence="4 5">6.3.4.18</ecNumber>
    </recommendedName>
    <alternativeName>
        <fullName evidence="4 5">5-(carboxyamino)imidazole ribonucleotide synthetase</fullName>
    </alternativeName>
</protein>
<dbReference type="InterPro" id="IPR054350">
    <property type="entry name" value="PurT/PurK_preATP-grasp"/>
</dbReference>
<evidence type="ECO:0000256" key="3">
    <source>
        <dbReference type="ARBA" id="ARBA00022840"/>
    </source>
</evidence>
<dbReference type="GO" id="GO:0004638">
    <property type="term" value="F:phosphoribosylaminoimidazole carboxylase activity"/>
    <property type="evidence" value="ECO:0007669"/>
    <property type="project" value="InterPro"/>
</dbReference>
<dbReference type="EMBL" id="VHJK01000001">
    <property type="protein sequence ID" value="TRD11452.1"/>
    <property type="molecule type" value="Genomic_DNA"/>
</dbReference>
<evidence type="ECO:0000259" key="6">
    <source>
        <dbReference type="PROSITE" id="PS50975"/>
    </source>
</evidence>
<dbReference type="InterPro" id="IPR003135">
    <property type="entry name" value="ATP-grasp_carboxylate-amine"/>
</dbReference>